<dbReference type="Proteomes" id="UP000192578">
    <property type="component" value="Unassembled WGS sequence"/>
</dbReference>
<reference evidence="2" key="1">
    <citation type="submission" date="2017-01" db="EMBL/GenBank/DDBJ databases">
        <title>Comparative genomics of anhydrobiosis in the tardigrade Hypsibius dujardini.</title>
        <authorList>
            <person name="Yoshida Y."/>
            <person name="Koutsovoulos G."/>
            <person name="Laetsch D."/>
            <person name="Stevens L."/>
            <person name="Kumar S."/>
            <person name="Horikawa D."/>
            <person name="Ishino K."/>
            <person name="Komine S."/>
            <person name="Tomita M."/>
            <person name="Blaxter M."/>
            <person name="Arakawa K."/>
        </authorList>
    </citation>
    <scope>NUCLEOTIDE SEQUENCE [LARGE SCALE GENOMIC DNA]</scope>
    <source>
        <strain evidence="2">Z151</strain>
    </source>
</reference>
<evidence type="ECO:0000313" key="2">
    <source>
        <dbReference type="Proteomes" id="UP000192578"/>
    </source>
</evidence>
<name>A0A1W0WYK6_HYPEX</name>
<sequence>MGAQISIENKTSLPLVISLWQVSPLYYDNFVAPGATFHAHTGVVHFTVFAQVATGKNGYGTFDNAYRIGGVALMASGPVALYLGGATRLGAIVVNAITGLLAGKSTLPAQVNTIAAGAVRIADQAREFLGPEADNDTAENEEIIKLLDWETIVLRRGPGSTAAKQKLKIWVSVQNGCVNSPGWYVQGHRRFEIRGGPRAEERDGVFVIDPDPETFKEFFLVEVV</sequence>
<protein>
    <submittedName>
        <fullName evidence="1">Uncharacterized protein</fullName>
    </submittedName>
</protein>
<organism evidence="1 2">
    <name type="scientific">Hypsibius exemplaris</name>
    <name type="common">Freshwater tardigrade</name>
    <dbReference type="NCBI Taxonomy" id="2072580"/>
    <lineage>
        <taxon>Eukaryota</taxon>
        <taxon>Metazoa</taxon>
        <taxon>Ecdysozoa</taxon>
        <taxon>Tardigrada</taxon>
        <taxon>Eutardigrada</taxon>
        <taxon>Parachela</taxon>
        <taxon>Hypsibioidea</taxon>
        <taxon>Hypsibiidae</taxon>
        <taxon>Hypsibius</taxon>
    </lineage>
</organism>
<gene>
    <name evidence="1" type="ORF">BV898_05837</name>
</gene>
<proteinExistence type="predicted"/>
<dbReference type="EMBL" id="MTYJ01000032">
    <property type="protein sequence ID" value="OQV20286.1"/>
    <property type="molecule type" value="Genomic_DNA"/>
</dbReference>
<dbReference type="AlphaFoldDB" id="A0A1W0WYK6"/>
<accession>A0A1W0WYK6</accession>
<comment type="caution">
    <text evidence="1">The sequence shown here is derived from an EMBL/GenBank/DDBJ whole genome shotgun (WGS) entry which is preliminary data.</text>
</comment>
<evidence type="ECO:0000313" key="1">
    <source>
        <dbReference type="EMBL" id="OQV20286.1"/>
    </source>
</evidence>
<keyword evidence="2" id="KW-1185">Reference proteome</keyword>